<organism evidence="2 3">
    <name type="scientific">Ceratitis capitata</name>
    <name type="common">Mediterranean fruit fly</name>
    <name type="synonym">Tephritis capitata</name>
    <dbReference type="NCBI Taxonomy" id="7213"/>
    <lineage>
        <taxon>Eukaryota</taxon>
        <taxon>Metazoa</taxon>
        <taxon>Ecdysozoa</taxon>
        <taxon>Arthropoda</taxon>
        <taxon>Hexapoda</taxon>
        <taxon>Insecta</taxon>
        <taxon>Pterygota</taxon>
        <taxon>Neoptera</taxon>
        <taxon>Endopterygota</taxon>
        <taxon>Diptera</taxon>
        <taxon>Brachycera</taxon>
        <taxon>Muscomorpha</taxon>
        <taxon>Tephritoidea</taxon>
        <taxon>Tephritidae</taxon>
        <taxon>Ceratitis</taxon>
        <taxon>Ceratitis</taxon>
    </lineage>
</organism>
<protein>
    <submittedName>
        <fullName evidence="2">(Mediterranean fruit fly) hypothetical protein</fullName>
    </submittedName>
</protein>
<dbReference type="GO" id="GO:0005634">
    <property type="term" value="C:nucleus"/>
    <property type="evidence" value="ECO:0007669"/>
    <property type="project" value="TreeGrafter"/>
</dbReference>
<proteinExistence type="predicted"/>
<gene>
    <name evidence="2" type="ORF">CCAP1982_LOCUS9573</name>
</gene>
<dbReference type="GO" id="GO:0000978">
    <property type="term" value="F:RNA polymerase II cis-regulatory region sequence-specific DNA binding"/>
    <property type="evidence" value="ECO:0007669"/>
    <property type="project" value="TreeGrafter"/>
</dbReference>
<name>A0A811UQV6_CERCA</name>
<keyword evidence="3" id="KW-1185">Reference proteome</keyword>
<dbReference type="InterPro" id="IPR036390">
    <property type="entry name" value="WH_DNA-bd_sf"/>
</dbReference>
<evidence type="ECO:0000313" key="3">
    <source>
        <dbReference type="Proteomes" id="UP000606786"/>
    </source>
</evidence>
<dbReference type="Gene3D" id="1.10.10.10">
    <property type="entry name" value="Winged helix-like DNA-binding domain superfamily/Winged helix DNA-binding domain"/>
    <property type="match status" value="1"/>
</dbReference>
<dbReference type="SUPFAM" id="SSF46785">
    <property type="entry name" value="Winged helix' DNA-binding domain"/>
    <property type="match status" value="1"/>
</dbReference>
<sequence>MRVENVKGAVWTVDEIEFYKRRPQRTTATAAATVAAAAAVLTTTADGVTINGIGSSKNTTSRLINGGSSSSMNSNASSKDIVGDISDFNGSISSSISAAKTNNVITFGYGYNAIRTNLSLHKCFVRYEDDFGSFWMVDDSEFVKRRHLSRGRPRKYEPSSSPNSNSQMSDSAAIIEKSSTTNGSRAIGGTIGHSNC</sequence>
<dbReference type="EMBL" id="CAJHJT010000023">
    <property type="protein sequence ID" value="CAD7001101.1"/>
    <property type="molecule type" value="Genomic_DNA"/>
</dbReference>
<evidence type="ECO:0000256" key="1">
    <source>
        <dbReference type="SAM" id="MobiDB-lite"/>
    </source>
</evidence>
<evidence type="ECO:0000313" key="2">
    <source>
        <dbReference type="EMBL" id="CAD7001101.1"/>
    </source>
</evidence>
<dbReference type="InterPro" id="IPR050998">
    <property type="entry name" value="FOXP"/>
</dbReference>
<reference evidence="2" key="1">
    <citation type="submission" date="2020-11" db="EMBL/GenBank/DDBJ databases">
        <authorList>
            <person name="Whitehead M."/>
        </authorList>
    </citation>
    <scope>NUCLEOTIDE SEQUENCE</scope>
    <source>
        <strain evidence="2">EGII</strain>
    </source>
</reference>
<accession>A0A811UQV6</accession>
<dbReference type="PANTHER" id="PTHR45796:SF4">
    <property type="entry name" value="FORKHEAD BOX P, ISOFORM C"/>
    <property type="match status" value="1"/>
</dbReference>
<dbReference type="InterPro" id="IPR036388">
    <property type="entry name" value="WH-like_DNA-bd_sf"/>
</dbReference>
<feature type="region of interest" description="Disordered" evidence="1">
    <location>
        <begin position="146"/>
        <end position="170"/>
    </location>
</feature>
<dbReference type="PANTHER" id="PTHR45796">
    <property type="entry name" value="FORKHEAD BOX P, ISOFORM C"/>
    <property type="match status" value="1"/>
</dbReference>
<dbReference type="OrthoDB" id="5830876at2759"/>
<dbReference type="Proteomes" id="UP000606786">
    <property type="component" value="Unassembled WGS sequence"/>
</dbReference>
<feature type="region of interest" description="Disordered" evidence="1">
    <location>
        <begin position="177"/>
        <end position="196"/>
    </location>
</feature>
<comment type="caution">
    <text evidence="2">The sequence shown here is derived from an EMBL/GenBank/DDBJ whole genome shotgun (WGS) entry which is preliminary data.</text>
</comment>
<dbReference type="AlphaFoldDB" id="A0A811UQV6"/>
<dbReference type="GO" id="GO:0000981">
    <property type="term" value="F:DNA-binding transcription factor activity, RNA polymerase II-specific"/>
    <property type="evidence" value="ECO:0007669"/>
    <property type="project" value="TreeGrafter"/>
</dbReference>